<protein>
    <submittedName>
        <fullName evidence="3">Transcriptional repressor KorB C-terminal beta-barrel domain-containing protein</fullName>
    </submittedName>
</protein>
<dbReference type="Proteomes" id="UP001574673">
    <property type="component" value="Unassembled WGS sequence"/>
</dbReference>
<dbReference type="InterPro" id="IPR008988">
    <property type="entry name" value="Transcriptional_repressor_C"/>
</dbReference>
<proteinExistence type="predicted"/>
<reference evidence="4" key="1">
    <citation type="submission" date="2024-06" db="EMBL/GenBank/DDBJ databases">
        <title>Radixoralia hellwigii gen. nov., sp nov., isolated from a root canal in the human oral cavity.</title>
        <authorList>
            <person name="Bartsch S."/>
            <person name="Wittmer A."/>
            <person name="Schulz A.-K."/>
            <person name="Neumann-Schaal M."/>
            <person name="Wolf J."/>
            <person name="Gronow S."/>
            <person name="Tennert C."/>
            <person name="Haecker G."/>
            <person name="Cieplik F."/>
            <person name="Al-Ahmad A."/>
        </authorList>
    </citation>
    <scope>NUCLEOTIDE SEQUENCE [LARGE SCALE GENOMIC DNA]</scope>
    <source>
        <strain evidence="4">Wk13</strain>
    </source>
</reference>
<keyword evidence="4" id="KW-1185">Reference proteome</keyword>
<dbReference type="RefSeq" id="WP_418891561.1">
    <property type="nucleotide sequence ID" value="NZ_JBEUWX010000002.1"/>
</dbReference>
<dbReference type="InterPro" id="IPR010575">
    <property type="entry name" value="KorB_C"/>
</dbReference>
<comment type="caution">
    <text evidence="3">The sequence shown here is derived from an EMBL/GenBank/DDBJ whole genome shotgun (WGS) entry which is preliminary data.</text>
</comment>
<evidence type="ECO:0000313" key="4">
    <source>
        <dbReference type="Proteomes" id="UP001574673"/>
    </source>
</evidence>
<feature type="region of interest" description="Disordered" evidence="1">
    <location>
        <begin position="1"/>
        <end position="67"/>
    </location>
</feature>
<dbReference type="Pfam" id="PF06613">
    <property type="entry name" value="KorB_C"/>
    <property type="match status" value="1"/>
</dbReference>
<dbReference type="SUPFAM" id="SSF50037">
    <property type="entry name" value="C-terminal domain of transcriptional repressors"/>
    <property type="match status" value="1"/>
</dbReference>
<gene>
    <name evidence="3" type="ORF">ABCS64_09300</name>
</gene>
<evidence type="ECO:0000259" key="2">
    <source>
        <dbReference type="Pfam" id="PF06613"/>
    </source>
</evidence>
<dbReference type="EMBL" id="JBEUWX010000002">
    <property type="protein sequence ID" value="MFA9950508.1"/>
    <property type="molecule type" value="Genomic_DNA"/>
</dbReference>
<evidence type="ECO:0000256" key="1">
    <source>
        <dbReference type="SAM" id="MobiDB-lite"/>
    </source>
</evidence>
<name>A0ABV4UGY6_9RHOO</name>
<sequence>MEESLRNPTALLPNKTDEDALSDVIVETGSKKLRHDEVSDSGSDGDAASKLPYHNSDIEKEQKPAMSDSMTLKKPLLLGIYNARAVMLLLNRRPSKDGLIFIRYEDNGQDEEVEISRVCLNLLTAAS</sequence>
<feature type="compositionally biased region" description="Low complexity" evidence="1">
    <location>
        <begin position="40"/>
        <end position="49"/>
    </location>
</feature>
<evidence type="ECO:0000313" key="3">
    <source>
        <dbReference type="EMBL" id="MFA9950508.1"/>
    </source>
</evidence>
<accession>A0ABV4UGY6</accession>
<organism evidence="3 4">
    <name type="scientific">Dentiradicibacter hellwigii</name>
    <dbReference type="NCBI Taxonomy" id="3149053"/>
    <lineage>
        <taxon>Bacteria</taxon>
        <taxon>Pseudomonadati</taxon>
        <taxon>Pseudomonadota</taxon>
        <taxon>Betaproteobacteria</taxon>
        <taxon>Rhodocyclales</taxon>
        <taxon>Rhodocyclaceae</taxon>
        <taxon>Dentiradicibacter</taxon>
    </lineage>
</organism>
<dbReference type="Gene3D" id="2.30.30.150">
    <property type="entry name" value="KorB, C-terminal domain"/>
    <property type="match status" value="1"/>
</dbReference>
<feature type="domain" description="KorB C-terminal" evidence="2">
    <location>
        <begin position="68"/>
        <end position="121"/>
    </location>
</feature>
<dbReference type="InterPro" id="IPR037048">
    <property type="entry name" value="KorB_C_sf"/>
</dbReference>